<evidence type="ECO:0000256" key="2">
    <source>
        <dbReference type="PROSITE-ProRule" id="PRU00481"/>
    </source>
</evidence>
<dbReference type="Proteomes" id="UP000824890">
    <property type="component" value="Unassembled WGS sequence"/>
</dbReference>
<name>A0ABQ7Y464_BRANA</name>
<gene>
    <name evidence="3" type="ORF">HID58_080178</name>
</gene>
<dbReference type="InterPro" id="IPR001852">
    <property type="entry name" value="PdxS/SNZ"/>
</dbReference>
<dbReference type="PROSITE" id="PS51129">
    <property type="entry name" value="PDXS_SNZ_2"/>
    <property type="match status" value="1"/>
</dbReference>
<accession>A0ABQ7Y464</accession>
<sequence>MVSLRRCFQRAMRENFNRPLEREGKTQTAWMRRWSRWSRLPVVQFAAGGVATPADAALLMQLGCDGVFVGSDIFRRDGFPNRVKRLRDFIRGEAKVEQGGVRRKVSISEEDSRRKKPVSNVTVWKEKKKARKEVYNTAYELLEKNQEVGFGCQKIIIDMRGFVEDLDHNLSLIVDLVKHEITRLVWI</sequence>
<keyword evidence="4" id="KW-1185">Reference proteome</keyword>
<dbReference type="PROSITE" id="PS01235">
    <property type="entry name" value="PDXS_SNZ_1"/>
    <property type="match status" value="1"/>
</dbReference>
<proteinExistence type="inferred from homology"/>
<dbReference type="InterPro" id="IPR011060">
    <property type="entry name" value="RibuloseP-bd_barrel"/>
</dbReference>
<reference evidence="3 4" key="1">
    <citation type="submission" date="2021-05" db="EMBL/GenBank/DDBJ databases">
        <title>Genome Assembly of Synthetic Allotetraploid Brassica napus Reveals Homoeologous Exchanges between Subgenomes.</title>
        <authorList>
            <person name="Davis J.T."/>
        </authorList>
    </citation>
    <scope>NUCLEOTIDE SEQUENCE [LARGE SCALE GENOMIC DNA]</scope>
    <source>
        <strain evidence="4">cv. Da-Ae</strain>
        <tissue evidence="3">Seedling</tissue>
    </source>
</reference>
<dbReference type="PANTHER" id="PTHR31829">
    <property type="entry name" value="PYRIDOXAL 5'-PHOSPHATE SYNTHASE SUBUNIT SNZ1-RELATED"/>
    <property type="match status" value="1"/>
</dbReference>
<comment type="similarity">
    <text evidence="2">Belongs to the PdxS/SNZ family.</text>
</comment>
<organism evidence="3 4">
    <name type="scientific">Brassica napus</name>
    <name type="common">Rape</name>
    <dbReference type="NCBI Taxonomy" id="3708"/>
    <lineage>
        <taxon>Eukaryota</taxon>
        <taxon>Viridiplantae</taxon>
        <taxon>Streptophyta</taxon>
        <taxon>Embryophyta</taxon>
        <taxon>Tracheophyta</taxon>
        <taxon>Spermatophyta</taxon>
        <taxon>Magnoliopsida</taxon>
        <taxon>eudicotyledons</taxon>
        <taxon>Gunneridae</taxon>
        <taxon>Pentapetalae</taxon>
        <taxon>rosids</taxon>
        <taxon>malvids</taxon>
        <taxon>Brassicales</taxon>
        <taxon>Brassicaceae</taxon>
        <taxon>Brassiceae</taxon>
        <taxon>Brassica</taxon>
    </lineage>
</organism>
<dbReference type="Gene3D" id="3.20.20.70">
    <property type="entry name" value="Aldolase class I"/>
    <property type="match status" value="1"/>
</dbReference>
<evidence type="ECO:0000313" key="3">
    <source>
        <dbReference type="EMBL" id="KAH0862967.1"/>
    </source>
</evidence>
<protein>
    <submittedName>
        <fullName evidence="3">Uncharacterized protein</fullName>
    </submittedName>
</protein>
<dbReference type="SUPFAM" id="SSF51366">
    <property type="entry name" value="Ribulose-phoshate binding barrel"/>
    <property type="match status" value="1"/>
</dbReference>
<dbReference type="EMBL" id="JAGKQM010000018">
    <property type="protein sequence ID" value="KAH0862967.1"/>
    <property type="molecule type" value="Genomic_DNA"/>
</dbReference>
<dbReference type="InterPro" id="IPR013785">
    <property type="entry name" value="Aldolase_TIM"/>
</dbReference>
<keyword evidence="1" id="KW-0663">Pyridoxal phosphate</keyword>
<evidence type="ECO:0000313" key="4">
    <source>
        <dbReference type="Proteomes" id="UP000824890"/>
    </source>
</evidence>
<dbReference type="PANTHER" id="PTHR31829:SF4">
    <property type="entry name" value="PYRIDOXAL 5'-PHOSPHATE SYNTHASE SUBUNIT PDX1.1"/>
    <property type="match status" value="1"/>
</dbReference>
<evidence type="ECO:0000256" key="1">
    <source>
        <dbReference type="ARBA" id="ARBA00022898"/>
    </source>
</evidence>
<comment type="caution">
    <text evidence="3">The sequence shown here is derived from an EMBL/GenBank/DDBJ whole genome shotgun (WGS) entry which is preliminary data.</text>
</comment>